<dbReference type="PROSITE" id="PS00840">
    <property type="entry name" value="SUMT_2"/>
    <property type="match status" value="1"/>
</dbReference>
<comment type="similarity">
    <text evidence="1 8">Belongs to the precorrin methyltransferase family.</text>
</comment>
<evidence type="ECO:0000313" key="10">
    <source>
        <dbReference type="EMBL" id="RFU16169.1"/>
    </source>
</evidence>
<evidence type="ECO:0000256" key="1">
    <source>
        <dbReference type="ARBA" id="ARBA00005879"/>
    </source>
</evidence>
<dbReference type="GO" id="GO:0004851">
    <property type="term" value="F:uroporphyrin-III C-methyltransferase activity"/>
    <property type="evidence" value="ECO:0007669"/>
    <property type="project" value="UniProtKB-EC"/>
</dbReference>
<dbReference type="PANTHER" id="PTHR45790:SF3">
    <property type="entry name" value="S-ADENOSYL-L-METHIONINE-DEPENDENT UROPORPHYRINOGEN III METHYLTRANSFERASE, CHLOROPLASTIC"/>
    <property type="match status" value="1"/>
</dbReference>
<organism evidence="10 11">
    <name type="scientific">Paracidobacterium acidisoli</name>
    <dbReference type="NCBI Taxonomy" id="2303751"/>
    <lineage>
        <taxon>Bacteria</taxon>
        <taxon>Pseudomonadati</taxon>
        <taxon>Acidobacteriota</taxon>
        <taxon>Terriglobia</taxon>
        <taxon>Terriglobales</taxon>
        <taxon>Acidobacteriaceae</taxon>
        <taxon>Paracidobacterium</taxon>
    </lineage>
</organism>
<dbReference type="Gene3D" id="3.40.1010.10">
    <property type="entry name" value="Cobalt-precorrin-4 Transmethylase, Domain 1"/>
    <property type="match status" value="1"/>
</dbReference>
<evidence type="ECO:0000256" key="2">
    <source>
        <dbReference type="ARBA" id="ARBA00012162"/>
    </source>
</evidence>
<keyword evidence="4 8" id="KW-0808">Transferase</keyword>
<dbReference type="NCBIfam" id="TIGR01469">
    <property type="entry name" value="cobA_cysG_Cterm"/>
    <property type="match status" value="1"/>
</dbReference>
<evidence type="ECO:0000259" key="9">
    <source>
        <dbReference type="Pfam" id="PF00590"/>
    </source>
</evidence>
<dbReference type="RefSeq" id="WP_117300248.1">
    <property type="nucleotide sequence ID" value="NZ_QVQT02000004.1"/>
</dbReference>
<keyword evidence="11" id="KW-1185">Reference proteome</keyword>
<dbReference type="AlphaFoldDB" id="A0A372IN43"/>
<sequence length="260" mass="26967">MTTPQPGRVYLVGAGPGDPELLTLKAVRLMMAADVVLHDDLVPAAVLEHAQEQALIMNVGKRCGHKNVTQEQINAKLVEFARRGLSVVRLKSGDPLVFGRAGEEMDALTTAGIEFEIVPGITAAFAAAAALKTSLTDRRAASSVTFTSGHHAPGSSELPASTNGATRVIYMPGRDLHAIAGQLRGEGLPADLPCVVISHAAQPDQQIQRTTLAELGQVVPGPAPNILLAGEALRAVSDAALAGTALPAAENDAAQTEVFL</sequence>
<dbReference type="Proteomes" id="UP000264702">
    <property type="component" value="Unassembled WGS sequence"/>
</dbReference>
<dbReference type="PANTHER" id="PTHR45790">
    <property type="entry name" value="SIROHEME SYNTHASE-RELATED"/>
    <property type="match status" value="1"/>
</dbReference>
<dbReference type="EC" id="2.1.1.107" evidence="2"/>
<dbReference type="Gene3D" id="3.30.950.10">
    <property type="entry name" value="Methyltransferase, Cobalt-precorrin-4 Transmethylase, Domain 2"/>
    <property type="match status" value="1"/>
</dbReference>
<dbReference type="CDD" id="cd11642">
    <property type="entry name" value="SUMT"/>
    <property type="match status" value="1"/>
</dbReference>
<evidence type="ECO:0000256" key="4">
    <source>
        <dbReference type="ARBA" id="ARBA00022679"/>
    </source>
</evidence>
<protein>
    <recommendedName>
        <fullName evidence="2">uroporphyrinogen-III C-methyltransferase</fullName>
        <ecNumber evidence="2">2.1.1.107</ecNumber>
    </recommendedName>
</protein>
<evidence type="ECO:0000256" key="8">
    <source>
        <dbReference type="RuleBase" id="RU003960"/>
    </source>
</evidence>
<dbReference type="GO" id="GO:0032259">
    <property type="term" value="P:methylation"/>
    <property type="evidence" value="ECO:0007669"/>
    <property type="project" value="UniProtKB-KW"/>
</dbReference>
<dbReference type="InterPro" id="IPR050161">
    <property type="entry name" value="Siro_Cobalamin_biosynth"/>
</dbReference>
<keyword evidence="6" id="KW-0627">Porphyrin biosynthesis</keyword>
<dbReference type="OrthoDB" id="9815856at2"/>
<proteinExistence type="inferred from homology"/>
<dbReference type="InterPro" id="IPR003043">
    <property type="entry name" value="Uropor_MeTrfase_CS"/>
</dbReference>
<dbReference type="FunFam" id="3.40.1010.10:FF:000001">
    <property type="entry name" value="Siroheme synthase"/>
    <property type="match status" value="1"/>
</dbReference>
<dbReference type="InterPro" id="IPR014776">
    <property type="entry name" value="4pyrrole_Mease_sub2"/>
</dbReference>
<dbReference type="InterPro" id="IPR006366">
    <property type="entry name" value="CobA/CysG_C"/>
</dbReference>
<dbReference type="SUPFAM" id="SSF53790">
    <property type="entry name" value="Tetrapyrrole methylase"/>
    <property type="match status" value="1"/>
</dbReference>
<keyword evidence="5" id="KW-0949">S-adenosyl-L-methionine</keyword>
<feature type="domain" description="Tetrapyrrole methylase" evidence="9">
    <location>
        <begin position="8"/>
        <end position="215"/>
    </location>
</feature>
<dbReference type="EMBL" id="QVQT01000004">
    <property type="protein sequence ID" value="RFU16169.1"/>
    <property type="molecule type" value="Genomic_DNA"/>
</dbReference>
<gene>
    <name evidence="10" type="primary">cobA</name>
    <name evidence="10" type="ORF">D0Y96_12185</name>
</gene>
<comment type="pathway">
    <text evidence="7">Porphyrin-containing compound metabolism; siroheme biosynthesis; precorrin-2 from uroporphyrinogen III: step 1/1.</text>
</comment>
<evidence type="ECO:0000256" key="5">
    <source>
        <dbReference type="ARBA" id="ARBA00022691"/>
    </source>
</evidence>
<evidence type="ECO:0000256" key="7">
    <source>
        <dbReference type="ARBA" id="ARBA00025705"/>
    </source>
</evidence>
<accession>A0A372IN43</accession>
<dbReference type="Pfam" id="PF00590">
    <property type="entry name" value="TP_methylase"/>
    <property type="match status" value="1"/>
</dbReference>
<dbReference type="PROSITE" id="PS00839">
    <property type="entry name" value="SUMT_1"/>
    <property type="match status" value="1"/>
</dbReference>
<dbReference type="NCBIfam" id="NF004790">
    <property type="entry name" value="PRK06136.1"/>
    <property type="match status" value="1"/>
</dbReference>
<evidence type="ECO:0000313" key="11">
    <source>
        <dbReference type="Proteomes" id="UP000264702"/>
    </source>
</evidence>
<dbReference type="InterPro" id="IPR014777">
    <property type="entry name" value="4pyrrole_Mease_sub1"/>
</dbReference>
<dbReference type="GO" id="GO:0019354">
    <property type="term" value="P:siroheme biosynthetic process"/>
    <property type="evidence" value="ECO:0007669"/>
    <property type="project" value="InterPro"/>
</dbReference>
<keyword evidence="3 8" id="KW-0489">Methyltransferase</keyword>
<evidence type="ECO:0000256" key="6">
    <source>
        <dbReference type="ARBA" id="ARBA00023244"/>
    </source>
</evidence>
<reference evidence="10 11" key="1">
    <citation type="submission" date="2018-08" db="EMBL/GenBank/DDBJ databases">
        <title>Acidipila sp. 4G-K13, an acidobacterium isolated from forest soil.</title>
        <authorList>
            <person name="Gao Z.-H."/>
            <person name="Qiu L.-H."/>
        </authorList>
    </citation>
    <scope>NUCLEOTIDE SEQUENCE [LARGE SCALE GENOMIC DNA]</scope>
    <source>
        <strain evidence="10 11">4G-K13</strain>
    </source>
</reference>
<evidence type="ECO:0000256" key="3">
    <source>
        <dbReference type="ARBA" id="ARBA00022603"/>
    </source>
</evidence>
<name>A0A372IN43_9BACT</name>
<dbReference type="InterPro" id="IPR000878">
    <property type="entry name" value="4pyrrol_Mease"/>
</dbReference>
<dbReference type="InterPro" id="IPR035996">
    <property type="entry name" value="4pyrrol_Methylase_sf"/>
</dbReference>
<comment type="caution">
    <text evidence="10">The sequence shown here is derived from an EMBL/GenBank/DDBJ whole genome shotgun (WGS) entry which is preliminary data.</text>
</comment>